<dbReference type="PROSITE" id="PS00622">
    <property type="entry name" value="HTH_LUXR_1"/>
    <property type="match status" value="1"/>
</dbReference>
<dbReference type="PROSITE" id="PS50110">
    <property type="entry name" value="RESPONSE_REGULATORY"/>
    <property type="match status" value="1"/>
</dbReference>
<evidence type="ECO:0000259" key="7">
    <source>
        <dbReference type="PROSITE" id="PS50110"/>
    </source>
</evidence>
<gene>
    <name evidence="8" type="ordered locus">Snas_3811</name>
</gene>
<evidence type="ECO:0000256" key="5">
    <source>
        <dbReference type="PROSITE-ProRule" id="PRU00169"/>
    </source>
</evidence>
<organism evidence="8 9">
    <name type="scientific">Stackebrandtia nassauensis (strain DSM 44728 / CIP 108903 / NRRL B-16338 / NBRC 102104 / LLR-40K-21)</name>
    <dbReference type="NCBI Taxonomy" id="446470"/>
    <lineage>
        <taxon>Bacteria</taxon>
        <taxon>Bacillati</taxon>
        <taxon>Actinomycetota</taxon>
        <taxon>Actinomycetes</taxon>
        <taxon>Glycomycetales</taxon>
        <taxon>Glycomycetaceae</taxon>
        <taxon>Stackebrandtia</taxon>
    </lineage>
</organism>
<evidence type="ECO:0000256" key="2">
    <source>
        <dbReference type="ARBA" id="ARBA00023015"/>
    </source>
</evidence>
<dbReference type="SUPFAM" id="SSF52172">
    <property type="entry name" value="CheY-like"/>
    <property type="match status" value="1"/>
</dbReference>
<keyword evidence="9" id="KW-1185">Reference proteome</keyword>
<dbReference type="EMBL" id="CP001778">
    <property type="protein sequence ID" value="ADD43467.1"/>
    <property type="molecule type" value="Genomic_DNA"/>
</dbReference>
<dbReference type="InterPro" id="IPR001789">
    <property type="entry name" value="Sig_transdc_resp-reg_receiver"/>
</dbReference>
<dbReference type="eggNOG" id="COG2197">
    <property type="taxonomic scope" value="Bacteria"/>
</dbReference>
<evidence type="ECO:0000256" key="3">
    <source>
        <dbReference type="ARBA" id="ARBA00023125"/>
    </source>
</evidence>
<feature type="domain" description="HTH luxR-type" evidence="6">
    <location>
        <begin position="137"/>
        <end position="202"/>
    </location>
</feature>
<keyword evidence="4" id="KW-0804">Transcription</keyword>
<accession>D3PYN4</accession>
<dbReference type="GO" id="GO:0006355">
    <property type="term" value="P:regulation of DNA-templated transcription"/>
    <property type="evidence" value="ECO:0007669"/>
    <property type="project" value="InterPro"/>
</dbReference>
<dbReference type="Pfam" id="PF00072">
    <property type="entry name" value="Response_reg"/>
    <property type="match status" value="1"/>
</dbReference>
<evidence type="ECO:0000313" key="9">
    <source>
        <dbReference type="Proteomes" id="UP000000844"/>
    </source>
</evidence>
<keyword evidence="2" id="KW-0805">Transcription regulation</keyword>
<evidence type="ECO:0000256" key="1">
    <source>
        <dbReference type="ARBA" id="ARBA00022553"/>
    </source>
</evidence>
<reference evidence="8 9" key="1">
    <citation type="journal article" date="2009" name="Stand. Genomic Sci.">
        <title>Complete genome sequence of Stackebrandtia nassauensis type strain (LLR-40K-21).</title>
        <authorList>
            <person name="Munk C."/>
            <person name="Lapidus A."/>
            <person name="Copeland A."/>
            <person name="Jando M."/>
            <person name="Mayilraj S."/>
            <person name="Glavina Del Rio T."/>
            <person name="Nolan M."/>
            <person name="Chen F."/>
            <person name="Lucas S."/>
            <person name="Tice H."/>
            <person name="Cheng J.F."/>
            <person name="Han C."/>
            <person name="Detter J.C."/>
            <person name="Bruce D."/>
            <person name="Goodwin L."/>
            <person name="Chain P."/>
            <person name="Pitluck S."/>
            <person name="Goker M."/>
            <person name="Ovchinikova G."/>
            <person name="Pati A."/>
            <person name="Ivanova N."/>
            <person name="Mavromatis K."/>
            <person name="Chen A."/>
            <person name="Palaniappan K."/>
            <person name="Land M."/>
            <person name="Hauser L."/>
            <person name="Chang Y.J."/>
            <person name="Jeffries C.D."/>
            <person name="Bristow J."/>
            <person name="Eisen J.A."/>
            <person name="Markowitz V."/>
            <person name="Hugenholtz P."/>
            <person name="Kyrpides N.C."/>
            <person name="Klenk H.P."/>
        </authorList>
    </citation>
    <scope>NUCLEOTIDE SEQUENCE [LARGE SCALE GENOMIC DNA]</scope>
    <source>
        <strain evidence="9">DSM 44728 / CIP 108903 / NRRL B-16338 / NBRC 102104 / LLR-40K-21</strain>
    </source>
</reference>
<dbReference type="SUPFAM" id="SSF46894">
    <property type="entry name" value="C-terminal effector domain of the bipartite response regulators"/>
    <property type="match status" value="1"/>
</dbReference>
<evidence type="ECO:0000259" key="6">
    <source>
        <dbReference type="PROSITE" id="PS50043"/>
    </source>
</evidence>
<dbReference type="InterPro" id="IPR011006">
    <property type="entry name" value="CheY-like_superfamily"/>
</dbReference>
<dbReference type="AlphaFoldDB" id="D3PYN4"/>
<keyword evidence="1 5" id="KW-0597">Phosphoprotein</keyword>
<dbReference type="SMART" id="SM00421">
    <property type="entry name" value="HTH_LUXR"/>
    <property type="match status" value="1"/>
</dbReference>
<name>D3PYN4_STANL</name>
<dbReference type="PROSITE" id="PS50043">
    <property type="entry name" value="HTH_LUXR_2"/>
    <property type="match status" value="1"/>
</dbReference>
<dbReference type="PRINTS" id="PR00038">
    <property type="entry name" value="HTHLUXR"/>
</dbReference>
<feature type="domain" description="Response regulatory" evidence="7">
    <location>
        <begin position="2"/>
        <end position="119"/>
    </location>
</feature>
<proteinExistence type="predicted"/>
<dbReference type="STRING" id="446470.Snas_3811"/>
<dbReference type="CDD" id="cd17535">
    <property type="entry name" value="REC_NarL-like"/>
    <property type="match status" value="1"/>
</dbReference>
<evidence type="ECO:0000313" key="8">
    <source>
        <dbReference type="EMBL" id="ADD43467.1"/>
    </source>
</evidence>
<feature type="modified residue" description="4-aspartylphosphate" evidence="5">
    <location>
        <position position="53"/>
    </location>
</feature>
<dbReference type="InterPro" id="IPR058245">
    <property type="entry name" value="NreC/VraR/RcsB-like_REC"/>
</dbReference>
<evidence type="ECO:0000256" key="4">
    <source>
        <dbReference type="ARBA" id="ARBA00023163"/>
    </source>
</evidence>
<dbReference type="KEGG" id="sna:Snas_3811"/>
<dbReference type="Gene3D" id="3.40.50.2300">
    <property type="match status" value="1"/>
</dbReference>
<dbReference type="InterPro" id="IPR039420">
    <property type="entry name" value="WalR-like"/>
</dbReference>
<dbReference type="InterPro" id="IPR000792">
    <property type="entry name" value="Tscrpt_reg_LuxR_C"/>
</dbReference>
<sequence length="206" mass="21778">MKVFIVDDHVVVRAGLAALINGEADMTVVGEASDSAGAVRGIAESAPDIVLMDLQLGEGPDGVATIETVLAAPAPPAILVLTTYDSDADVVRAVEAGARGYLLKAGPPEELFTAIRAAARGEPVLSPAVADSMMRHLRQPRTTLTSREVEILRALARGDSNRAIAKRLFITEATVKTHLVHIYAKLDVDSRTAAVAAALERRLIRL</sequence>
<dbReference type="HOGENOM" id="CLU_000445_90_10_11"/>
<dbReference type="RefSeq" id="WP_013019038.1">
    <property type="nucleotide sequence ID" value="NC_013947.1"/>
</dbReference>
<dbReference type="GO" id="GO:0003677">
    <property type="term" value="F:DNA binding"/>
    <property type="evidence" value="ECO:0007669"/>
    <property type="project" value="UniProtKB-KW"/>
</dbReference>
<dbReference type="GO" id="GO:0000160">
    <property type="term" value="P:phosphorelay signal transduction system"/>
    <property type="evidence" value="ECO:0007669"/>
    <property type="project" value="InterPro"/>
</dbReference>
<dbReference type="InterPro" id="IPR016032">
    <property type="entry name" value="Sig_transdc_resp-reg_C-effctor"/>
</dbReference>
<keyword evidence="3" id="KW-0238">DNA-binding</keyword>
<dbReference type="CDD" id="cd06170">
    <property type="entry name" value="LuxR_C_like"/>
    <property type="match status" value="1"/>
</dbReference>
<dbReference type="Pfam" id="PF00196">
    <property type="entry name" value="GerE"/>
    <property type="match status" value="1"/>
</dbReference>
<protein>
    <submittedName>
        <fullName evidence="8">Two component transcriptional regulator, LuxR family</fullName>
    </submittedName>
</protein>
<dbReference type="OrthoDB" id="9808843at2"/>
<dbReference type="SMART" id="SM00448">
    <property type="entry name" value="REC"/>
    <property type="match status" value="1"/>
</dbReference>
<dbReference type="Proteomes" id="UP000000844">
    <property type="component" value="Chromosome"/>
</dbReference>
<dbReference type="PANTHER" id="PTHR43214:SF24">
    <property type="entry name" value="TRANSCRIPTIONAL REGULATORY PROTEIN NARL-RELATED"/>
    <property type="match status" value="1"/>
</dbReference>
<dbReference type="PANTHER" id="PTHR43214">
    <property type="entry name" value="TWO-COMPONENT RESPONSE REGULATOR"/>
    <property type="match status" value="1"/>
</dbReference>